<accession>A0ABU7D2H5</accession>
<reference evidence="2 3" key="1">
    <citation type="submission" date="2021-06" db="EMBL/GenBank/DDBJ databases">
        <authorList>
            <person name="Palmer J.M."/>
        </authorList>
    </citation>
    <scope>NUCLEOTIDE SEQUENCE [LARGE SCALE GENOMIC DNA]</scope>
    <source>
        <strain evidence="2 3">CL_MEX2019</strain>
        <tissue evidence="2">Muscle</tissue>
    </source>
</reference>
<protein>
    <submittedName>
        <fullName evidence="2">Uncharacterized protein</fullName>
    </submittedName>
</protein>
<dbReference type="PANTHER" id="PTHR47907:SF5">
    <property type="entry name" value="AP2 ASSOCIATED KINASE 1"/>
    <property type="match status" value="1"/>
</dbReference>
<evidence type="ECO:0000256" key="1">
    <source>
        <dbReference type="SAM" id="MobiDB-lite"/>
    </source>
</evidence>
<feature type="compositionally biased region" description="Low complexity" evidence="1">
    <location>
        <begin position="75"/>
        <end position="93"/>
    </location>
</feature>
<feature type="region of interest" description="Disordered" evidence="1">
    <location>
        <begin position="112"/>
        <end position="132"/>
    </location>
</feature>
<dbReference type="PANTHER" id="PTHR47907">
    <property type="entry name" value="PROTEIN KINASE DOMAIN-CONTAINING PROTEIN"/>
    <property type="match status" value="1"/>
</dbReference>
<gene>
    <name evidence="2" type="ORF">CHARACLAT_032355</name>
</gene>
<organism evidence="2 3">
    <name type="scientific">Characodon lateralis</name>
    <dbReference type="NCBI Taxonomy" id="208331"/>
    <lineage>
        <taxon>Eukaryota</taxon>
        <taxon>Metazoa</taxon>
        <taxon>Chordata</taxon>
        <taxon>Craniata</taxon>
        <taxon>Vertebrata</taxon>
        <taxon>Euteleostomi</taxon>
        <taxon>Actinopterygii</taxon>
        <taxon>Neopterygii</taxon>
        <taxon>Teleostei</taxon>
        <taxon>Neoteleostei</taxon>
        <taxon>Acanthomorphata</taxon>
        <taxon>Ovalentaria</taxon>
        <taxon>Atherinomorphae</taxon>
        <taxon>Cyprinodontiformes</taxon>
        <taxon>Goodeidae</taxon>
        <taxon>Characodon</taxon>
    </lineage>
</organism>
<sequence>LTDPVPTTETSIAPRQRPKAGQAQSQPLSSILPIQPALTPRKRPNVTTGTTAAFAVGINAPAAAAVQQAPAVQAAPHLAQTTNQQPQPTTHQQLLMKTQQASPFLTLHNNQQNLHQQQTPSHASTLLQSKAKPVTPVSALQLQHQHVVHETAASHLAPIPESAVIAPTAGPEVVSVMLLDCGRKLEYPERAHGENMQTACRKTPGRE</sequence>
<feature type="region of interest" description="Disordered" evidence="1">
    <location>
        <begin position="75"/>
        <end position="94"/>
    </location>
</feature>
<dbReference type="Proteomes" id="UP001352852">
    <property type="component" value="Unassembled WGS sequence"/>
</dbReference>
<name>A0ABU7D2H5_9TELE</name>
<dbReference type="InterPro" id="IPR051744">
    <property type="entry name" value="AP2_assoc_SerThr_kinase"/>
</dbReference>
<feature type="non-terminal residue" evidence="2">
    <location>
        <position position="1"/>
    </location>
</feature>
<feature type="compositionally biased region" description="Polar residues" evidence="1">
    <location>
        <begin position="1"/>
        <end position="13"/>
    </location>
</feature>
<comment type="caution">
    <text evidence="2">The sequence shown here is derived from an EMBL/GenBank/DDBJ whole genome shotgun (WGS) entry which is preliminary data.</text>
</comment>
<keyword evidence="3" id="KW-1185">Reference proteome</keyword>
<dbReference type="EMBL" id="JAHUTJ010013920">
    <property type="protein sequence ID" value="MED6269363.1"/>
    <property type="molecule type" value="Genomic_DNA"/>
</dbReference>
<evidence type="ECO:0000313" key="3">
    <source>
        <dbReference type="Proteomes" id="UP001352852"/>
    </source>
</evidence>
<feature type="region of interest" description="Disordered" evidence="1">
    <location>
        <begin position="1"/>
        <end position="45"/>
    </location>
</feature>
<proteinExistence type="predicted"/>
<evidence type="ECO:0000313" key="2">
    <source>
        <dbReference type="EMBL" id="MED6269363.1"/>
    </source>
</evidence>